<keyword evidence="8" id="KW-1185">Reference proteome</keyword>
<name>A0A9W6MBJ5_9ACTN</name>
<dbReference type="PRINTS" id="PR00368">
    <property type="entry name" value="FADPNR"/>
</dbReference>
<dbReference type="InterPro" id="IPR036188">
    <property type="entry name" value="FAD/NAD-bd_sf"/>
</dbReference>
<dbReference type="Pfam" id="PF07992">
    <property type="entry name" value="Pyr_redox_2"/>
    <property type="match status" value="1"/>
</dbReference>
<evidence type="ECO:0000259" key="6">
    <source>
        <dbReference type="Pfam" id="PF14759"/>
    </source>
</evidence>
<evidence type="ECO:0000256" key="1">
    <source>
        <dbReference type="ARBA" id="ARBA00001974"/>
    </source>
</evidence>
<dbReference type="AlphaFoldDB" id="A0A9W6MBJ5"/>
<dbReference type="SUPFAM" id="SSF55424">
    <property type="entry name" value="FAD/NAD-linked reductases, dimerisation (C-terminal) domain"/>
    <property type="match status" value="1"/>
</dbReference>
<keyword evidence="3" id="KW-0274">FAD</keyword>
<evidence type="ECO:0000256" key="2">
    <source>
        <dbReference type="ARBA" id="ARBA00022630"/>
    </source>
</evidence>
<evidence type="ECO:0000313" key="7">
    <source>
        <dbReference type="EMBL" id="GLK07870.1"/>
    </source>
</evidence>
<dbReference type="InterPro" id="IPR016156">
    <property type="entry name" value="FAD/NAD-linked_Rdtase_dimer_sf"/>
</dbReference>
<evidence type="ECO:0000313" key="8">
    <source>
        <dbReference type="Proteomes" id="UP001143474"/>
    </source>
</evidence>
<protein>
    <submittedName>
        <fullName evidence="7">Ferredoxin</fullName>
    </submittedName>
</protein>
<dbReference type="InterPro" id="IPR023753">
    <property type="entry name" value="FAD/NAD-binding_dom"/>
</dbReference>
<proteinExistence type="predicted"/>
<evidence type="ECO:0000256" key="4">
    <source>
        <dbReference type="ARBA" id="ARBA00023002"/>
    </source>
</evidence>
<sequence>MTTEQTFVIVGAGLAGAKAAQSLREEGFDGGITLIGAETELPYERPPLSKGFLLGKEDQAKVYVHDEAWYGEHSVELVLGSRVTGLDRGSRRLELDGGGHLGYDKLLLVPGASPRRLDVPGVELDGLHYLRSLEDSRRLREAIRGGGRVVVVGAGWIGLETAAAAREYGCEVTVVAPQPVPLRAALGPEMGAFFAEVHRRHGVDLRFGRQVTGFVGEERVRKVVTDDGAEIPADVVIVGVGVQPNVELAVLAGLAVDNGIVVDASLRTEDPDVHAAGDVANAFNPRYGAHIRVEHWANALNGGLAAGKAMLGQEVVYDRPPYFFTDQYDVGMEFSGWFAPGGYDSVVVRGDLEGNAFYAFWLAGGRVVAGMHVNQWDDGISPVQELIRAAVPVDPARLTDLSVPLADLAKS</sequence>
<gene>
    <name evidence="7" type="ORF">GCM10017600_12750</name>
</gene>
<feature type="domain" description="Reductase C-terminal" evidence="6">
    <location>
        <begin position="322"/>
        <end position="408"/>
    </location>
</feature>
<dbReference type="PRINTS" id="PR00411">
    <property type="entry name" value="PNDRDTASEI"/>
</dbReference>
<comment type="cofactor">
    <cofactor evidence="1">
        <name>FAD</name>
        <dbReference type="ChEBI" id="CHEBI:57692"/>
    </cofactor>
</comment>
<dbReference type="RefSeq" id="WP_271216405.1">
    <property type="nucleotide sequence ID" value="NZ_BAAAVD010000024.1"/>
</dbReference>
<keyword evidence="4" id="KW-0560">Oxidoreductase</keyword>
<dbReference type="Proteomes" id="UP001143474">
    <property type="component" value="Unassembled WGS sequence"/>
</dbReference>
<dbReference type="PANTHER" id="PTHR43557:SF2">
    <property type="entry name" value="RIESKE DOMAIN-CONTAINING PROTEIN-RELATED"/>
    <property type="match status" value="1"/>
</dbReference>
<reference evidence="7" key="2">
    <citation type="submission" date="2023-01" db="EMBL/GenBank/DDBJ databases">
        <authorList>
            <person name="Sun Q."/>
            <person name="Evtushenko L."/>
        </authorList>
    </citation>
    <scope>NUCLEOTIDE SEQUENCE</scope>
    <source>
        <strain evidence="7">VKM Ac-2007</strain>
    </source>
</reference>
<reference evidence="7" key="1">
    <citation type="journal article" date="2014" name="Int. J. Syst. Evol. Microbiol.">
        <title>Complete genome sequence of Corynebacterium casei LMG S-19264T (=DSM 44701T), isolated from a smear-ripened cheese.</title>
        <authorList>
            <consortium name="US DOE Joint Genome Institute (JGI-PGF)"/>
            <person name="Walter F."/>
            <person name="Albersmeier A."/>
            <person name="Kalinowski J."/>
            <person name="Ruckert C."/>
        </authorList>
    </citation>
    <scope>NUCLEOTIDE SEQUENCE</scope>
    <source>
        <strain evidence="7">VKM Ac-2007</strain>
    </source>
</reference>
<evidence type="ECO:0000256" key="3">
    <source>
        <dbReference type="ARBA" id="ARBA00022827"/>
    </source>
</evidence>
<dbReference type="InterPro" id="IPR050446">
    <property type="entry name" value="FAD-oxidoreductase/Apoptosis"/>
</dbReference>
<dbReference type="Pfam" id="PF14759">
    <property type="entry name" value="Reductase_C"/>
    <property type="match status" value="1"/>
</dbReference>
<dbReference type="GO" id="GO:0005737">
    <property type="term" value="C:cytoplasm"/>
    <property type="evidence" value="ECO:0007669"/>
    <property type="project" value="TreeGrafter"/>
</dbReference>
<evidence type="ECO:0000259" key="5">
    <source>
        <dbReference type="Pfam" id="PF07992"/>
    </source>
</evidence>
<organism evidence="7 8">
    <name type="scientific">Streptosporangium carneum</name>
    <dbReference type="NCBI Taxonomy" id="47481"/>
    <lineage>
        <taxon>Bacteria</taxon>
        <taxon>Bacillati</taxon>
        <taxon>Actinomycetota</taxon>
        <taxon>Actinomycetes</taxon>
        <taxon>Streptosporangiales</taxon>
        <taxon>Streptosporangiaceae</taxon>
        <taxon>Streptosporangium</taxon>
    </lineage>
</organism>
<comment type="caution">
    <text evidence="7">The sequence shown here is derived from an EMBL/GenBank/DDBJ whole genome shotgun (WGS) entry which is preliminary data.</text>
</comment>
<dbReference type="SUPFAM" id="SSF51905">
    <property type="entry name" value="FAD/NAD(P)-binding domain"/>
    <property type="match status" value="2"/>
</dbReference>
<keyword evidence="2" id="KW-0285">Flavoprotein</keyword>
<dbReference type="GO" id="GO:0016651">
    <property type="term" value="F:oxidoreductase activity, acting on NAD(P)H"/>
    <property type="evidence" value="ECO:0007669"/>
    <property type="project" value="TreeGrafter"/>
</dbReference>
<accession>A0A9W6MBJ5</accession>
<dbReference type="EMBL" id="BSEV01000002">
    <property type="protein sequence ID" value="GLK07870.1"/>
    <property type="molecule type" value="Genomic_DNA"/>
</dbReference>
<dbReference type="Gene3D" id="3.30.390.30">
    <property type="match status" value="1"/>
</dbReference>
<dbReference type="InterPro" id="IPR028202">
    <property type="entry name" value="Reductase_C"/>
</dbReference>
<dbReference type="PANTHER" id="PTHR43557">
    <property type="entry name" value="APOPTOSIS-INDUCING FACTOR 1"/>
    <property type="match status" value="1"/>
</dbReference>
<feature type="domain" description="FAD/NAD(P)-binding" evidence="5">
    <location>
        <begin position="7"/>
        <end position="302"/>
    </location>
</feature>
<dbReference type="Gene3D" id="3.50.50.60">
    <property type="entry name" value="FAD/NAD(P)-binding domain"/>
    <property type="match status" value="2"/>
</dbReference>